<accession>A0A3P7E272</accession>
<dbReference type="InterPro" id="IPR008964">
    <property type="entry name" value="Invasin/intimin_cell_adhesion"/>
</dbReference>
<dbReference type="Proteomes" id="UP000270924">
    <property type="component" value="Unassembled WGS sequence"/>
</dbReference>
<keyword evidence="2" id="KW-1185">Reference proteome</keyword>
<dbReference type="EMBL" id="UYWW01009358">
    <property type="protein sequence ID" value="VDM16620.1"/>
    <property type="molecule type" value="Genomic_DNA"/>
</dbReference>
<dbReference type="OrthoDB" id="361283at2759"/>
<evidence type="ECO:0000313" key="2">
    <source>
        <dbReference type="Proteomes" id="UP000270924"/>
    </source>
</evidence>
<gene>
    <name evidence="1" type="ORF">WBA_LOCUS9462</name>
</gene>
<dbReference type="PANTHER" id="PTHR23019:SF0">
    <property type="entry name" value="NUCLEAR PORE MEMBRANE GLYCOPROTEIN 210"/>
    <property type="match status" value="1"/>
</dbReference>
<sequence>MLFWIPSSVIDSRDIMRFGNKMLFLKDIKSLNALKPPSARIHVVEPSSLYIRISGYLWYLEIGREYNISFVVTGADNNVIYIPETRGGTGSFTWSSMNPEVASVDSSGILLTANLGNTEVIAQDAQNNAHFGKAIIQVLQPTGIAFGRSHLEAEVC</sequence>
<reference evidence="1 2" key="1">
    <citation type="submission" date="2018-11" db="EMBL/GenBank/DDBJ databases">
        <authorList>
            <consortium name="Pathogen Informatics"/>
        </authorList>
    </citation>
    <scope>NUCLEOTIDE SEQUENCE [LARGE SCALE GENOMIC DNA]</scope>
</reference>
<proteinExistence type="predicted"/>
<dbReference type="InterPro" id="IPR045197">
    <property type="entry name" value="NUP210-like"/>
</dbReference>
<dbReference type="InParanoid" id="A0A3P7E272"/>
<evidence type="ECO:0008006" key="3">
    <source>
        <dbReference type="Google" id="ProtNLM"/>
    </source>
</evidence>
<dbReference type="PANTHER" id="PTHR23019">
    <property type="entry name" value="NUCLEAR PORE MEMBRANE GLYCOPROTEIN GP210-RELATED"/>
    <property type="match status" value="1"/>
</dbReference>
<dbReference type="GO" id="GO:0005643">
    <property type="term" value="C:nuclear pore"/>
    <property type="evidence" value="ECO:0007669"/>
    <property type="project" value="TreeGrafter"/>
</dbReference>
<name>A0A3P7E272_WUCBA</name>
<dbReference type="Pfam" id="PF26182">
    <property type="entry name" value="Ig_NUP210_5th"/>
    <property type="match status" value="1"/>
</dbReference>
<evidence type="ECO:0000313" key="1">
    <source>
        <dbReference type="EMBL" id="VDM16620.1"/>
    </source>
</evidence>
<dbReference type="AlphaFoldDB" id="A0A3P7E272"/>
<organism evidence="1 2">
    <name type="scientific">Wuchereria bancrofti</name>
    <dbReference type="NCBI Taxonomy" id="6293"/>
    <lineage>
        <taxon>Eukaryota</taxon>
        <taxon>Metazoa</taxon>
        <taxon>Ecdysozoa</taxon>
        <taxon>Nematoda</taxon>
        <taxon>Chromadorea</taxon>
        <taxon>Rhabditida</taxon>
        <taxon>Spirurina</taxon>
        <taxon>Spiruromorpha</taxon>
        <taxon>Filarioidea</taxon>
        <taxon>Onchocercidae</taxon>
        <taxon>Wuchereria</taxon>
    </lineage>
</organism>
<dbReference type="SUPFAM" id="SSF49373">
    <property type="entry name" value="Invasin/intimin cell-adhesion fragments"/>
    <property type="match status" value="1"/>
</dbReference>
<protein>
    <recommendedName>
        <fullName evidence="3">BIG2 domain-containing protein</fullName>
    </recommendedName>
</protein>
<dbReference type="Gene3D" id="2.60.40.1080">
    <property type="match status" value="1"/>
</dbReference>